<gene>
    <name evidence="1" type="ORF">A1356_16770</name>
</gene>
<dbReference type="AlphaFoldDB" id="A0AA91DAN8"/>
<comment type="caution">
    <text evidence="1">The sequence shown here is derived from an EMBL/GenBank/DDBJ whole genome shotgun (WGS) entry which is preliminary data.</text>
</comment>
<evidence type="ECO:0008006" key="3">
    <source>
        <dbReference type="Google" id="ProtNLM"/>
    </source>
</evidence>
<dbReference type="Proteomes" id="UP000077734">
    <property type="component" value="Unassembled WGS sequence"/>
</dbReference>
<dbReference type="EMBL" id="LUUL01000095">
    <property type="protein sequence ID" value="OAI23911.1"/>
    <property type="molecule type" value="Genomic_DNA"/>
</dbReference>
<protein>
    <recommendedName>
        <fullName evidence="3">ParB/Sulfiredoxin domain-containing protein</fullName>
    </recommendedName>
</protein>
<organism evidence="1 2">
    <name type="scientific">Methylomonas koyamae</name>
    <dbReference type="NCBI Taxonomy" id="702114"/>
    <lineage>
        <taxon>Bacteria</taxon>
        <taxon>Pseudomonadati</taxon>
        <taxon>Pseudomonadota</taxon>
        <taxon>Gammaproteobacteria</taxon>
        <taxon>Methylococcales</taxon>
        <taxon>Methylococcaceae</taxon>
        <taxon>Methylomonas</taxon>
    </lineage>
</organism>
<name>A0AA91DAN8_9GAMM</name>
<accession>A0AA91DAN8</accession>
<evidence type="ECO:0000313" key="2">
    <source>
        <dbReference type="Proteomes" id="UP000077734"/>
    </source>
</evidence>
<reference evidence="1 2" key="1">
    <citation type="submission" date="2016-03" db="EMBL/GenBank/DDBJ databases">
        <authorList>
            <person name="Heylen K."/>
            <person name="De Vos P."/>
            <person name="Vekeman B."/>
        </authorList>
    </citation>
    <scope>NUCLEOTIDE SEQUENCE [LARGE SCALE GENOMIC DNA]</scope>
    <source>
        <strain evidence="1 2">R-49807</strain>
    </source>
</reference>
<proteinExistence type="predicted"/>
<evidence type="ECO:0000313" key="1">
    <source>
        <dbReference type="EMBL" id="OAI23911.1"/>
    </source>
</evidence>
<dbReference type="SUPFAM" id="SSF110849">
    <property type="entry name" value="ParB/Sulfiredoxin"/>
    <property type="match status" value="1"/>
</dbReference>
<keyword evidence="2" id="KW-1185">Reference proteome</keyword>
<dbReference type="CDD" id="cd16387">
    <property type="entry name" value="ParB_N_Srx"/>
    <property type="match status" value="1"/>
</dbReference>
<dbReference type="Gene3D" id="3.90.1530.10">
    <property type="entry name" value="Conserved hypothetical protein from pyrococcus furiosus pfu- 392566-001, ParB domain"/>
    <property type="match status" value="1"/>
</dbReference>
<dbReference type="InterPro" id="IPR036086">
    <property type="entry name" value="ParB/Sulfiredoxin_sf"/>
</dbReference>
<sequence>MGHGEINLETIMDQILAENAGQSIEEYRAEKTLRNRISEIAKGYIGKQSSEWPQIHFNWDVSAEGRRYSLDGASQKKFEKHYPEGFLLGQVVLAEFDRKLCHYSRRDEGEIWEVGFQDKLAFLIVYLSENRKISPPLVKPLETGEVIFNGGHHRYAIAKEIGEKELPIYVQPKYKSEIEAILNIEWKNA</sequence>